<feature type="region of interest" description="Disordered" evidence="7">
    <location>
        <begin position="156"/>
        <end position="403"/>
    </location>
</feature>
<feature type="compositionally biased region" description="Polar residues" evidence="7">
    <location>
        <begin position="367"/>
        <end position="379"/>
    </location>
</feature>
<dbReference type="FunFam" id="3.40.20.10:FF:000007">
    <property type="entry name" value="Twinfilin-1 isoform 1"/>
    <property type="match status" value="1"/>
</dbReference>
<gene>
    <name evidence="10" type="primary">SSCI05910.1</name>
</gene>
<comment type="subcellular location">
    <subcellularLocation>
        <location evidence="1">Cytoplasm</location>
        <location evidence="1">Cytoskeleton</location>
    </subcellularLocation>
</comment>
<evidence type="ECO:0000256" key="4">
    <source>
        <dbReference type="ARBA" id="ARBA00022737"/>
    </source>
</evidence>
<feature type="compositionally biased region" description="Low complexity" evidence="7">
    <location>
        <begin position="652"/>
        <end position="675"/>
    </location>
</feature>
<keyword evidence="6" id="KW-0206">Cytoskeleton</keyword>
<keyword evidence="8" id="KW-1133">Transmembrane helix</keyword>
<keyword evidence="8" id="KW-0812">Transmembrane</keyword>
<reference evidence="11" key="1">
    <citation type="submission" date="2014-06" db="EMBL/GenBank/DDBJ databases">
        <authorList>
            <person name="Berkman P.J."/>
        </authorList>
    </citation>
    <scope>NUCLEOTIDE SEQUENCE [LARGE SCALE GENOMIC DNA]</scope>
</reference>
<proteinExistence type="inferred from homology"/>
<dbReference type="EMBL" id="CCFA01000321">
    <property type="protein sequence ID" value="CDR98761.1"/>
    <property type="molecule type" value="Genomic_DNA"/>
</dbReference>
<feature type="compositionally biased region" description="Polar residues" evidence="7">
    <location>
        <begin position="814"/>
        <end position="829"/>
    </location>
</feature>
<dbReference type="Proteomes" id="UP000242770">
    <property type="component" value="Unassembled WGS sequence"/>
</dbReference>
<dbReference type="PROSITE" id="PS51263">
    <property type="entry name" value="ADF_H"/>
    <property type="match status" value="2"/>
</dbReference>
<dbReference type="SUPFAM" id="SSF55753">
    <property type="entry name" value="Actin depolymerizing proteins"/>
    <property type="match status" value="2"/>
</dbReference>
<dbReference type="STRING" id="49012.A0A0F7RRP5"/>
<dbReference type="CDD" id="cd11285">
    <property type="entry name" value="ADF_Twf-N_like"/>
    <property type="match status" value="1"/>
</dbReference>
<keyword evidence="4" id="KW-0677">Repeat</keyword>
<feature type="transmembrane region" description="Helical" evidence="8">
    <location>
        <begin position="1153"/>
        <end position="1174"/>
    </location>
</feature>
<feature type="compositionally biased region" description="Low complexity" evidence="7">
    <location>
        <begin position="386"/>
        <end position="399"/>
    </location>
</feature>
<keyword evidence="3" id="KW-0963">Cytoplasm</keyword>
<evidence type="ECO:0000256" key="1">
    <source>
        <dbReference type="ARBA" id="ARBA00004245"/>
    </source>
</evidence>
<evidence type="ECO:0000256" key="2">
    <source>
        <dbReference type="ARBA" id="ARBA00009557"/>
    </source>
</evidence>
<dbReference type="SMART" id="SM00102">
    <property type="entry name" value="ADF"/>
    <property type="match status" value="1"/>
</dbReference>
<dbReference type="InterPro" id="IPR002108">
    <property type="entry name" value="ADF-H"/>
</dbReference>
<feature type="domain" description="ADF-H" evidence="9">
    <location>
        <begin position="434"/>
        <end position="578"/>
    </location>
</feature>
<organism evidence="10 11">
    <name type="scientific">Sporisorium scitamineum</name>
    <dbReference type="NCBI Taxonomy" id="49012"/>
    <lineage>
        <taxon>Eukaryota</taxon>
        <taxon>Fungi</taxon>
        <taxon>Dikarya</taxon>
        <taxon>Basidiomycota</taxon>
        <taxon>Ustilaginomycotina</taxon>
        <taxon>Ustilaginomycetes</taxon>
        <taxon>Ustilaginales</taxon>
        <taxon>Ustilaginaceae</taxon>
        <taxon>Sporisorium</taxon>
    </lineage>
</organism>
<evidence type="ECO:0000256" key="6">
    <source>
        <dbReference type="ARBA" id="ARBA00023212"/>
    </source>
</evidence>
<feature type="transmembrane region" description="Helical" evidence="8">
    <location>
        <begin position="1118"/>
        <end position="1141"/>
    </location>
</feature>
<evidence type="ECO:0000256" key="8">
    <source>
        <dbReference type="SAM" id="Phobius"/>
    </source>
</evidence>
<dbReference type="PANTHER" id="PTHR35872">
    <property type="entry name" value="INTEGRAL MEMBRANE PROTEIN (AFU_ORTHOLOGUE AFUA_5G07110)"/>
    <property type="match status" value="1"/>
</dbReference>
<feature type="compositionally biased region" description="Basic and acidic residues" evidence="7">
    <location>
        <begin position="273"/>
        <end position="286"/>
    </location>
</feature>
<evidence type="ECO:0000256" key="5">
    <source>
        <dbReference type="ARBA" id="ARBA00023203"/>
    </source>
</evidence>
<feature type="region of interest" description="Disordered" evidence="7">
    <location>
        <begin position="797"/>
        <end position="829"/>
    </location>
</feature>
<dbReference type="CDD" id="cd11284">
    <property type="entry name" value="ADF_Twf-C_like"/>
    <property type="match status" value="1"/>
</dbReference>
<dbReference type="InterPro" id="IPR029006">
    <property type="entry name" value="ADF-H/Gelsolin-like_dom_sf"/>
</dbReference>
<dbReference type="GO" id="GO:0003779">
    <property type="term" value="F:actin binding"/>
    <property type="evidence" value="ECO:0007669"/>
    <property type="project" value="UniProtKB-KW"/>
</dbReference>
<feature type="region of interest" description="Disordered" evidence="7">
    <location>
        <begin position="620"/>
        <end position="682"/>
    </location>
</feature>
<evidence type="ECO:0000313" key="10">
    <source>
        <dbReference type="EMBL" id="CDR98761.1"/>
    </source>
</evidence>
<accession>A0A0F7RRP5</accession>
<evidence type="ECO:0000313" key="11">
    <source>
        <dbReference type="Proteomes" id="UP000242770"/>
    </source>
</evidence>
<protein>
    <recommendedName>
        <fullName evidence="9">ADF-H domain-containing protein</fullName>
    </recommendedName>
</protein>
<sequence>MSNIPIADDLAQAFKQVDESVRAILVQNDGGFLKLVQSAPPSSSDVSDKDDFLPVLSKLFANDPQRSGYALYRLDSQSASGEWEWLCCSYQPDGAKIKEKMQYAITRSSLMAGLTEHNFLETIFGATPKDFLWPTKLRNSRKHDYQNPQLKTAGLAASEAAGTGSGGARRNFGSASKANQLRSTDDTASTPSSNTAANLGATSSVSGVSSVGGSGGTTPAAERPQPVSEAEQPSVAAAPTPKRYNSHEFTDAFKSPSPPASEAAQTSEPASSEVKDANAKQFESEAKAPAGPTTPRVAAGQTDSLSQPTVPSDSTLTAAANVASAADDKASEAKVTVAEQEFAQTKAPQEPPTPSASTSAPLSQPTLPTSLDQTKLTQSSERETLKSSISIGSDAGASKTGLTQREEELADLRRLQATERASAGSNGVGSGAGGPAVGFKWGDGVQEAIQGLASTASGTSEWNLVVLAIDLRSETVELESPPRFVPPADLASALSANDPRIAFYRLDNVTMQASGQSVVAMLYCCPASSGVKARMIYSSNVLILLNHVKGFSGMRVVKKIEASNRDDLTHAYVSSEIKEVLAQERHKFAGTGIDALSDGHVLSLALDIVQRLSQQRYPLRSPISAHTHSISTMPHRHHRHRTMRLRKHRRTTTAPAAPTSATNRPRQPSASGSDSSSKDQNDIELAAVPETVLEERHRRADEAKKLAKAQMVLNSEVKHASYDTASLRAAEPVTAVPSNLGSVTSETGSYLARLSAQAEAEASSAGKRARPTREGEREHGQAKETTFMALIRKYGSMAQEEERRAGGQPDPETAAQTQEPNSYDTPATQTSLLSDEHSAYLVDALEIVDPGVSAAGHLSNIGNSLIFPNIPALYDRRAVVDLPAQEVDANAASTEATLQLEEGRHPTPAASKDDHDDLHLDAYVHELLTKKQKFKRAMQGVWAFLKTPVGVIAGIYGFLVVFGGAALVLFLIGAIDGGKNKDFWVEVFSQFENGLFTIPGVGLIPWRLRDTWRAAWIAYYQHLMWRLRKKQGLPKLADKNDVPSMVAAKQKAKKKRTEPTDSSDEEDQPTPKPELSADAVLSPHQAVHLYALQTAFAESQSWYRPHETFTHHAFSISYALSITILNDLNSLFQCLLCGYMWGYATHYHDRPAWSTGTFMPCSFLAGIGAAVCIWKGGEKSKKKREVEEKLLAAFARDIDAQVERMRREQVGSATQETVVPGGLGTVDEVEDHKAGEGVGEGGIALEQLAGEIAEKKE</sequence>
<dbReference type="Pfam" id="PF11204">
    <property type="entry name" value="DUF2985"/>
    <property type="match status" value="1"/>
</dbReference>
<feature type="region of interest" description="Disordered" evidence="7">
    <location>
        <begin position="760"/>
        <end position="785"/>
    </location>
</feature>
<keyword evidence="8" id="KW-0472">Membrane</keyword>
<evidence type="ECO:0000256" key="3">
    <source>
        <dbReference type="ARBA" id="ARBA00022490"/>
    </source>
</evidence>
<comment type="similarity">
    <text evidence="2">Belongs to the actin-binding proteins ADF family. Twinfilin subfamily.</text>
</comment>
<feature type="compositionally biased region" description="Basic residues" evidence="7">
    <location>
        <begin position="634"/>
        <end position="651"/>
    </location>
</feature>
<dbReference type="InterPro" id="IPR021369">
    <property type="entry name" value="DUF2985"/>
</dbReference>
<feature type="compositionally biased region" description="Low complexity" evidence="7">
    <location>
        <begin position="355"/>
        <end position="366"/>
    </location>
</feature>
<evidence type="ECO:0000256" key="7">
    <source>
        <dbReference type="SAM" id="MobiDB-lite"/>
    </source>
</evidence>
<feature type="transmembrane region" description="Helical" evidence="8">
    <location>
        <begin position="955"/>
        <end position="975"/>
    </location>
</feature>
<name>A0A0F7RRP5_9BASI</name>
<feature type="compositionally biased region" description="Polar residues" evidence="7">
    <location>
        <begin position="173"/>
        <end position="201"/>
    </location>
</feature>
<keyword evidence="5" id="KW-0009">Actin-binding</keyword>
<dbReference type="GO" id="GO:0005856">
    <property type="term" value="C:cytoskeleton"/>
    <property type="evidence" value="ECO:0007669"/>
    <property type="project" value="UniProtKB-SubCell"/>
</dbReference>
<keyword evidence="11" id="KW-1185">Reference proteome</keyword>
<feature type="compositionally biased region" description="Basic and acidic residues" evidence="7">
    <location>
        <begin position="771"/>
        <end position="782"/>
    </location>
</feature>
<feature type="domain" description="ADF-H" evidence="9">
    <location>
        <begin position="1"/>
        <end position="141"/>
    </location>
</feature>
<feature type="region of interest" description="Disordered" evidence="7">
    <location>
        <begin position="1046"/>
        <end position="1076"/>
    </location>
</feature>
<dbReference type="PANTHER" id="PTHR35872:SF2">
    <property type="entry name" value="INTEGRAL MEMBRANE PROTEIN (AFU_ORTHOLOGUE AFUA_5G07110)"/>
    <property type="match status" value="1"/>
</dbReference>
<dbReference type="AlphaFoldDB" id="A0A0F7RRP5"/>
<feature type="compositionally biased region" description="Polar residues" evidence="7">
    <location>
        <begin position="301"/>
        <end position="317"/>
    </location>
</feature>
<dbReference type="Pfam" id="PF00241">
    <property type="entry name" value="Cofilin_ADF"/>
    <property type="match status" value="2"/>
</dbReference>
<evidence type="ECO:0000259" key="9">
    <source>
        <dbReference type="PROSITE" id="PS51263"/>
    </source>
</evidence>
<dbReference type="Gene3D" id="3.40.20.10">
    <property type="entry name" value="Severin"/>
    <property type="match status" value="2"/>
</dbReference>